<proteinExistence type="predicted"/>
<dbReference type="PANTHER" id="PTHR46112">
    <property type="entry name" value="AMINOPEPTIDASE"/>
    <property type="match status" value="1"/>
</dbReference>
<dbReference type="PANTHER" id="PTHR46112:SF3">
    <property type="entry name" value="AMINOPEPTIDASE YPDF"/>
    <property type="match status" value="1"/>
</dbReference>
<dbReference type="InterPro" id="IPR036005">
    <property type="entry name" value="Creatinase/aminopeptidase-like"/>
</dbReference>
<dbReference type="Gene3D" id="3.90.230.10">
    <property type="entry name" value="Creatinase/methionine aminopeptidase superfamily"/>
    <property type="match status" value="1"/>
</dbReference>
<keyword evidence="4" id="KW-1185">Reference proteome</keyword>
<dbReference type="RefSeq" id="WP_366924351.1">
    <property type="nucleotide sequence ID" value="NZ_CP121694.1"/>
</dbReference>
<sequence length="369" mass="40731">MTKTSRNQIKKFQQAIEEQGIDLALFTDRENIIYFTGLTELACVAVIIPAKSEPIAVTLWLDAPYLKEKGAIENVQGYRFPSSNLGEKVVQVIQGLKIKKPTIGFGKYFVEFSVFDALRTGLTDAQLVSVSETVYKLRAIKDEKEIASIQQAGDILATGMEAAVASVKEGVKEVEILAEAEYVMRKAGSEGSNFRMQVLTGERQLLTHPYAQNKTIEGNQTVVIHLGATYKGYCAKMCRTVALGDVPSETYHIYQTLQKAQQAAIESLKPPVAVKDVYDAAYQVIEAGGYGQYFIDDIGHGIGIRQSEFYPIIGRTRNHIIQAGMVVDLMLATIYHKEFGGPRVTDVVSVTADGPRLMTDFRRDMITVG</sequence>
<feature type="domain" description="Peptidase M24" evidence="1">
    <location>
        <begin position="148"/>
        <end position="352"/>
    </location>
</feature>
<dbReference type="SUPFAM" id="SSF55920">
    <property type="entry name" value="Creatinase/aminopeptidase"/>
    <property type="match status" value="1"/>
</dbReference>
<dbReference type="Proteomes" id="UP001329915">
    <property type="component" value="Chromosome"/>
</dbReference>
<dbReference type="InterPro" id="IPR029149">
    <property type="entry name" value="Creatin/AminoP/Spt16_N"/>
</dbReference>
<dbReference type="InterPro" id="IPR000994">
    <property type="entry name" value="Pept_M24"/>
</dbReference>
<evidence type="ECO:0000313" key="4">
    <source>
        <dbReference type="Proteomes" id="UP001329915"/>
    </source>
</evidence>
<protein>
    <submittedName>
        <fullName evidence="3">Xaa-Pro peptidase family protein</fullName>
    </submittedName>
</protein>
<dbReference type="KEGG" id="dbc:MFMK1_001321"/>
<dbReference type="AlphaFoldDB" id="A0AAU0UMR1"/>
<gene>
    <name evidence="3" type="ORF">MFMK1_001321</name>
</gene>
<dbReference type="EMBL" id="CP121694">
    <property type="protein sequence ID" value="WRO21511.1"/>
    <property type="molecule type" value="Genomic_DNA"/>
</dbReference>
<evidence type="ECO:0000259" key="1">
    <source>
        <dbReference type="Pfam" id="PF00557"/>
    </source>
</evidence>
<reference evidence="3 4" key="1">
    <citation type="submission" date="2023-04" db="EMBL/GenBank/DDBJ databases">
        <authorList>
            <person name="Hsu D."/>
        </authorList>
    </citation>
    <scope>NUCLEOTIDE SEQUENCE [LARGE SCALE GENOMIC DNA]</scope>
    <source>
        <strain evidence="3 4">MK1</strain>
    </source>
</reference>
<dbReference type="SUPFAM" id="SSF53092">
    <property type="entry name" value="Creatinase/prolidase N-terminal domain"/>
    <property type="match status" value="1"/>
</dbReference>
<dbReference type="Pfam" id="PF00557">
    <property type="entry name" value="Peptidase_M24"/>
    <property type="match status" value="1"/>
</dbReference>
<evidence type="ECO:0000259" key="2">
    <source>
        <dbReference type="Pfam" id="PF01321"/>
    </source>
</evidence>
<evidence type="ECO:0000313" key="3">
    <source>
        <dbReference type="EMBL" id="WRO21511.1"/>
    </source>
</evidence>
<dbReference type="InterPro" id="IPR050659">
    <property type="entry name" value="Peptidase_M24B"/>
</dbReference>
<organism evidence="3 4">
    <name type="scientific">Metallumcola ferriviriculae</name>
    <dbReference type="NCBI Taxonomy" id="3039180"/>
    <lineage>
        <taxon>Bacteria</taxon>
        <taxon>Bacillati</taxon>
        <taxon>Bacillota</taxon>
        <taxon>Clostridia</taxon>
        <taxon>Neomoorellales</taxon>
        <taxon>Desulfitibacteraceae</taxon>
        <taxon>Metallumcola</taxon>
    </lineage>
</organism>
<name>A0AAU0UMR1_9FIRM</name>
<accession>A0AAU0UMR1</accession>
<dbReference type="Pfam" id="PF01321">
    <property type="entry name" value="Creatinase_N"/>
    <property type="match status" value="1"/>
</dbReference>
<feature type="domain" description="Creatinase N-terminal" evidence="2">
    <location>
        <begin position="9"/>
        <end position="140"/>
    </location>
</feature>
<dbReference type="Gene3D" id="3.40.350.10">
    <property type="entry name" value="Creatinase/prolidase N-terminal domain"/>
    <property type="match status" value="1"/>
</dbReference>
<dbReference type="InterPro" id="IPR000587">
    <property type="entry name" value="Creatinase_N"/>
</dbReference>